<feature type="transmembrane region" description="Helical" evidence="1">
    <location>
        <begin position="137"/>
        <end position="161"/>
    </location>
</feature>
<evidence type="ECO:0000256" key="1">
    <source>
        <dbReference type="SAM" id="Phobius"/>
    </source>
</evidence>
<sequence>MSLRTRPRAWALVPAVLAPVAMIGGWRLAAAQQPAFDPVAQTISALAAAPSSDTWIMTAGLALTGASHVVTALGLTGLPRPGRVLLALGGVATAAVAALPVDLHPAGHTVAATVGFVALAAWPAASARRESGGPGPGVAGLPAPVAIGTTAALAALLGVFFLELTRVLPDDGAAVGLTERLVAGAQSLVPLGVVVGALVSGRPAR</sequence>
<feature type="transmembrane region" description="Helical" evidence="1">
    <location>
        <begin position="55"/>
        <end position="77"/>
    </location>
</feature>
<evidence type="ECO:0000313" key="2">
    <source>
        <dbReference type="EMBL" id="PJJ77633.1"/>
    </source>
</evidence>
<accession>A0A2M9D0L1</accession>
<organism evidence="2 3">
    <name type="scientific">Sediminihabitans luteus</name>
    <dbReference type="NCBI Taxonomy" id="1138585"/>
    <lineage>
        <taxon>Bacteria</taxon>
        <taxon>Bacillati</taxon>
        <taxon>Actinomycetota</taxon>
        <taxon>Actinomycetes</taxon>
        <taxon>Micrococcales</taxon>
        <taxon>Cellulomonadaceae</taxon>
        <taxon>Sediminihabitans</taxon>
    </lineage>
</organism>
<proteinExistence type="predicted"/>
<dbReference type="InterPro" id="IPR009339">
    <property type="entry name" value="DUF998"/>
</dbReference>
<feature type="transmembrane region" description="Helical" evidence="1">
    <location>
        <begin position="84"/>
        <end position="101"/>
    </location>
</feature>
<comment type="caution">
    <text evidence="2">The sequence shown here is derived from an EMBL/GenBank/DDBJ whole genome shotgun (WGS) entry which is preliminary data.</text>
</comment>
<reference evidence="2 3" key="1">
    <citation type="submission" date="2017-11" db="EMBL/GenBank/DDBJ databases">
        <title>Genomic Encyclopedia of Archaeal and Bacterial Type Strains, Phase II (KMG-II): From Individual Species to Whole Genera.</title>
        <authorList>
            <person name="Goeker M."/>
        </authorList>
    </citation>
    <scope>NUCLEOTIDE SEQUENCE [LARGE SCALE GENOMIC DNA]</scope>
    <source>
        <strain evidence="2 3">DSM 25478</strain>
    </source>
</reference>
<dbReference type="AlphaFoldDB" id="A0A2M9D0L1"/>
<feature type="transmembrane region" description="Helical" evidence="1">
    <location>
        <begin position="181"/>
        <end position="199"/>
    </location>
</feature>
<dbReference type="OrthoDB" id="5118673at2"/>
<keyword evidence="1" id="KW-1133">Transmembrane helix</keyword>
<keyword evidence="3" id="KW-1185">Reference proteome</keyword>
<name>A0A2M9D0L1_9CELL</name>
<protein>
    <submittedName>
        <fullName evidence="2">Uncharacterized protein DUF998</fullName>
    </submittedName>
</protein>
<dbReference type="EMBL" id="PGFE01000001">
    <property type="protein sequence ID" value="PJJ77633.1"/>
    <property type="molecule type" value="Genomic_DNA"/>
</dbReference>
<gene>
    <name evidence="2" type="ORF">CLV28_0858</name>
</gene>
<keyword evidence="1" id="KW-0472">Membrane</keyword>
<dbReference type="Pfam" id="PF06197">
    <property type="entry name" value="DUF998"/>
    <property type="match status" value="1"/>
</dbReference>
<evidence type="ECO:0000313" key="3">
    <source>
        <dbReference type="Proteomes" id="UP000231693"/>
    </source>
</evidence>
<feature type="transmembrane region" description="Helical" evidence="1">
    <location>
        <begin position="107"/>
        <end position="125"/>
    </location>
</feature>
<dbReference type="Proteomes" id="UP000231693">
    <property type="component" value="Unassembled WGS sequence"/>
</dbReference>
<dbReference type="RefSeq" id="WP_100421981.1">
    <property type="nucleotide sequence ID" value="NZ_BOOX01000003.1"/>
</dbReference>
<keyword evidence="1" id="KW-0812">Transmembrane</keyword>